<dbReference type="OrthoDB" id="1700726at2759"/>
<dbReference type="GO" id="GO:0016020">
    <property type="term" value="C:membrane"/>
    <property type="evidence" value="ECO:0007669"/>
    <property type="project" value="TreeGrafter"/>
</dbReference>
<protein>
    <submittedName>
        <fullName evidence="4">Fatty acyl-CoA synthetase A</fullName>
    </submittedName>
</protein>
<dbReference type="EMBL" id="LSSM01002068">
    <property type="protein sequence ID" value="OMJ23236.1"/>
    <property type="molecule type" value="Genomic_DNA"/>
</dbReference>
<dbReference type="PANTHER" id="PTHR43272">
    <property type="entry name" value="LONG-CHAIN-FATTY-ACID--COA LIGASE"/>
    <property type="match status" value="1"/>
</dbReference>
<dbReference type="GO" id="GO:0005524">
    <property type="term" value="F:ATP binding"/>
    <property type="evidence" value="ECO:0007669"/>
    <property type="project" value="UniProtKB-KW"/>
</dbReference>
<evidence type="ECO:0000259" key="3">
    <source>
        <dbReference type="Pfam" id="PF00501"/>
    </source>
</evidence>
<evidence type="ECO:0000256" key="1">
    <source>
        <dbReference type="ARBA" id="ARBA00022741"/>
    </source>
</evidence>
<dbReference type="GO" id="GO:0005783">
    <property type="term" value="C:endoplasmic reticulum"/>
    <property type="evidence" value="ECO:0007669"/>
    <property type="project" value="TreeGrafter"/>
</dbReference>
<dbReference type="PANTHER" id="PTHR43272:SF33">
    <property type="entry name" value="AMP-BINDING DOMAIN-CONTAINING PROTEIN-RELATED"/>
    <property type="match status" value="1"/>
</dbReference>
<name>A0A1R1Y984_9FUNG</name>
<accession>A0A1R1Y984</accession>
<gene>
    <name evidence="4" type="ORF">AYI69_g5060</name>
</gene>
<sequence>MHNPGYYSAPGFRSYVVPNSTVQGFSPILRNTINKDSLDIADFKEAKTVYDIFWNAVEKAPNNPYVGHRPYDPKTKTFLPYTFQTFRQIADRVNNFSSGLIKLRHELSRSEQETSEINARNWPVAIYSINRPEWNIAERACYTQSNYSVALYDTLGSESMEYIMNHSGASIIVCSLDKVSRILQTASNIPTLRAIISMDPLSPASSTATATYVPSPYNVESINVLKEWAESKNVKLYDFNQIESLGSKNLINHTKPNPDSIYTLMYTSGTTGNPKGVVSSHRSYASSGRFGTVGRYKINDNHVFISYLPLAHTYGRNTENTITLLLGCIGYFSGDISKILNDCQALKPTSFPGIPRLLNRFYDIFYPLTIGAPGMKGVLYRHAFDEKFANMKNKLGLEHKYYDETLFKPIKAMISPNLRFLGSGSASIEPKILDFMRVVLSADTVEGYGLTETSSAGVRQVTGDITSGNIGIPTAGTEARLVSVPEMNYYVADTPCPRGELLIRGDSLFVEYLKEPEKTSEVFISAPGDAEAGNANKWFCTGDIARINPDGSISIIDRKKSLFKLSQGEYVAPEKIENILIKHPLIMQAFIYGLATENYPVGVVVPDPATFIPWASKIIGASSGGITVKEFASNKVVHDKFMDVIVNICKEAKLNGFEIIKKLHIEHIPFDVEGNKILTPTLKLKRFNAIQYYQDTVKQLYKN</sequence>
<dbReference type="AlphaFoldDB" id="A0A1R1Y984"/>
<evidence type="ECO:0000313" key="4">
    <source>
        <dbReference type="EMBL" id="OMJ23236.1"/>
    </source>
</evidence>
<dbReference type="Gene3D" id="3.40.50.12780">
    <property type="entry name" value="N-terminal domain of ligase-like"/>
    <property type="match status" value="1"/>
</dbReference>
<comment type="caution">
    <text evidence="4">The sequence shown here is derived from an EMBL/GenBank/DDBJ whole genome shotgun (WGS) entry which is preliminary data.</text>
</comment>
<keyword evidence="1" id="KW-0547">Nucleotide-binding</keyword>
<dbReference type="InterPro" id="IPR020845">
    <property type="entry name" value="AMP-binding_CS"/>
</dbReference>
<evidence type="ECO:0000313" key="5">
    <source>
        <dbReference type="Proteomes" id="UP000187429"/>
    </source>
</evidence>
<feature type="domain" description="AMP-dependent synthetase/ligase" evidence="3">
    <location>
        <begin position="80"/>
        <end position="513"/>
    </location>
</feature>
<organism evidence="4 5">
    <name type="scientific">Smittium culicis</name>
    <dbReference type="NCBI Taxonomy" id="133412"/>
    <lineage>
        <taxon>Eukaryota</taxon>
        <taxon>Fungi</taxon>
        <taxon>Fungi incertae sedis</taxon>
        <taxon>Zoopagomycota</taxon>
        <taxon>Kickxellomycotina</taxon>
        <taxon>Harpellomycetes</taxon>
        <taxon>Harpellales</taxon>
        <taxon>Legeriomycetaceae</taxon>
        <taxon>Smittium</taxon>
    </lineage>
</organism>
<reference evidence="5" key="1">
    <citation type="submission" date="2017-01" db="EMBL/GenBank/DDBJ databases">
        <authorList>
            <person name="Wang Y."/>
            <person name="White M."/>
            <person name="Kvist S."/>
            <person name="Moncalvo J.-M."/>
        </authorList>
    </citation>
    <scope>NUCLEOTIDE SEQUENCE [LARGE SCALE GENOMIC DNA]</scope>
    <source>
        <strain evidence="5">ID-206-W2</strain>
    </source>
</reference>
<proteinExistence type="predicted"/>
<dbReference type="InterPro" id="IPR000873">
    <property type="entry name" value="AMP-dep_synth/lig_dom"/>
</dbReference>
<dbReference type="InterPro" id="IPR042099">
    <property type="entry name" value="ANL_N_sf"/>
</dbReference>
<dbReference type="Proteomes" id="UP000187429">
    <property type="component" value="Unassembled WGS sequence"/>
</dbReference>
<dbReference type="GO" id="GO:0004467">
    <property type="term" value="F:long-chain fatty acid-CoA ligase activity"/>
    <property type="evidence" value="ECO:0007669"/>
    <property type="project" value="TreeGrafter"/>
</dbReference>
<dbReference type="Pfam" id="PF00501">
    <property type="entry name" value="AMP-binding"/>
    <property type="match status" value="1"/>
</dbReference>
<keyword evidence="2" id="KW-0067">ATP-binding</keyword>
<keyword evidence="5" id="KW-1185">Reference proteome</keyword>
<dbReference type="PROSITE" id="PS00455">
    <property type="entry name" value="AMP_BINDING"/>
    <property type="match status" value="1"/>
</dbReference>
<dbReference type="SUPFAM" id="SSF56801">
    <property type="entry name" value="Acetyl-CoA synthetase-like"/>
    <property type="match status" value="1"/>
</dbReference>
<evidence type="ECO:0000256" key="2">
    <source>
        <dbReference type="ARBA" id="ARBA00022840"/>
    </source>
</evidence>